<feature type="region of interest" description="Disordered" evidence="1">
    <location>
        <begin position="78"/>
        <end position="114"/>
    </location>
</feature>
<keyword evidence="3" id="KW-1185">Reference proteome</keyword>
<name>A0A0L0V006_9BASI</name>
<protein>
    <submittedName>
        <fullName evidence="2">Uncharacterized protein</fullName>
    </submittedName>
</protein>
<dbReference type="AlphaFoldDB" id="A0A0L0V006"/>
<reference evidence="3" key="1">
    <citation type="submission" date="2014-03" db="EMBL/GenBank/DDBJ databases">
        <title>The Genome Sequence of Puccinia striiformis f. sp. tritici PST-78.</title>
        <authorList>
            <consortium name="The Broad Institute Genome Sequencing Platform"/>
            <person name="Cuomo C."/>
            <person name="Hulbert S."/>
            <person name="Chen X."/>
            <person name="Walker B."/>
            <person name="Young S.K."/>
            <person name="Zeng Q."/>
            <person name="Gargeya S."/>
            <person name="Fitzgerald M."/>
            <person name="Haas B."/>
            <person name="Abouelleil A."/>
            <person name="Alvarado L."/>
            <person name="Arachchi H.M."/>
            <person name="Berlin A.M."/>
            <person name="Chapman S.B."/>
            <person name="Goldberg J."/>
            <person name="Griggs A."/>
            <person name="Gujja S."/>
            <person name="Hansen M."/>
            <person name="Howarth C."/>
            <person name="Imamovic A."/>
            <person name="Larimer J."/>
            <person name="McCowan C."/>
            <person name="Montmayeur A."/>
            <person name="Murphy C."/>
            <person name="Neiman D."/>
            <person name="Pearson M."/>
            <person name="Priest M."/>
            <person name="Roberts A."/>
            <person name="Saif S."/>
            <person name="Shea T."/>
            <person name="Sisk P."/>
            <person name="Sykes S."/>
            <person name="Wortman J."/>
            <person name="Nusbaum C."/>
            <person name="Birren B."/>
        </authorList>
    </citation>
    <scope>NUCLEOTIDE SEQUENCE [LARGE SCALE GENOMIC DNA]</scope>
    <source>
        <strain evidence="3">race PST-78</strain>
    </source>
</reference>
<feature type="region of interest" description="Disordered" evidence="1">
    <location>
        <begin position="140"/>
        <end position="185"/>
    </location>
</feature>
<feature type="compositionally biased region" description="Basic residues" evidence="1">
    <location>
        <begin position="498"/>
        <end position="508"/>
    </location>
</feature>
<evidence type="ECO:0000256" key="1">
    <source>
        <dbReference type="SAM" id="MobiDB-lite"/>
    </source>
</evidence>
<feature type="region of interest" description="Disordered" evidence="1">
    <location>
        <begin position="386"/>
        <end position="433"/>
    </location>
</feature>
<feature type="region of interest" description="Disordered" evidence="1">
    <location>
        <begin position="203"/>
        <end position="238"/>
    </location>
</feature>
<accession>A0A0L0V006</accession>
<dbReference type="EMBL" id="AJIL01000158">
    <property type="protein sequence ID" value="KNE92622.1"/>
    <property type="molecule type" value="Genomic_DNA"/>
</dbReference>
<comment type="caution">
    <text evidence="2">The sequence shown here is derived from an EMBL/GenBank/DDBJ whole genome shotgun (WGS) entry which is preliminary data.</text>
</comment>
<feature type="compositionally biased region" description="Polar residues" evidence="1">
    <location>
        <begin position="80"/>
        <end position="100"/>
    </location>
</feature>
<sequence length="524" mass="56945">MNPTNQTRGGYKKRIRQLEEVVSFLLTRSDPAGRACVSTAPPAGSFWYSINRGLIPLLSKTTEESLNSHWRNAKFEETRSSFSSNHPTCQNSQFPPSDHSTGPKPRLNSLLSEATTPTSVIHNYLGSSATRLDRLSIATPHSLTRGSRPPSPVSDTSDSSSSPSNRPSSRRQEKNPHASTISSHRSCSLPVFESLLSTANAPSRTLLRPGTDHHPQSPSASSDLDFPVQSHFSSRLPSPHRLALQEAKTDQAKTVPNGIIADPKTSYPSIDLVKPNAVMTTTSASSGSHDHQLTAFSATGNTIGPTSLSSLNLINNNDGQDNLLSTTNLAQPFNDALVPLPITYPAPTSITSTYQPAGPVVVKAHELLSISSLEFSPVTTTATITHTLPTLNQKPPLPDPENTSTLLTPSESSPPTEQKNTPDSYLPADANNTDVYPSIQDFPEYFDEAELVSITVLHESDDFVDPQLALDFSQASLQHYNDISNHRKTLGLDENKINKKKKKKKKKKTPDPIPTPDNPVLFYV</sequence>
<feature type="compositionally biased region" description="Low complexity" evidence="1">
    <location>
        <begin position="403"/>
        <end position="417"/>
    </location>
</feature>
<feature type="compositionally biased region" description="Low complexity" evidence="1">
    <location>
        <begin position="153"/>
        <end position="167"/>
    </location>
</feature>
<evidence type="ECO:0000313" key="2">
    <source>
        <dbReference type="EMBL" id="KNE92622.1"/>
    </source>
</evidence>
<gene>
    <name evidence="2" type="ORF">PSTG_13946</name>
</gene>
<organism evidence="2 3">
    <name type="scientific">Puccinia striiformis f. sp. tritici PST-78</name>
    <dbReference type="NCBI Taxonomy" id="1165861"/>
    <lineage>
        <taxon>Eukaryota</taxon>
        <taxon>Fungi</taxon>
        <taxon>Dikarya</taxon>
        <taxon>Basidiomycota</taxon>
        <taxon>Pucciniomycotina</taxon>
        <taxon>Pucciniomycetes</taxon>
        <taxon>Pucciniales</taxon>
        <taxon>Pucciniaceae</taxon>
        <taxon>Puccinia</taxon>
    </lineage>
</organism>
<evidence type="ECO:0000313" key="3">
    <source>
        <dbReference type="Proteomes" id="UP000054564"/>
    </source>
</evidence>
<dbReference type="Proteomes" id="UP000054564">
    <property type="component" value="Unassembled WGS sequence"/>
</dbReference>
<proteinExistence type="predicted"/>
<feature type="region of interest" description="Disordered" evidence="1">
    <location>
        <begin position="491"/>
        <end position="520"/>
    </location>
</feature>